<accession>A0A174GYS1</accession>
<evidence type="ECO:0000313" key="6">
    <source>
        <dbReference type="Proteomes" id="UP000095544"/>
    </source>
</evidence>
<dbReference type="AlphaFoldDB" id="A0A174GYS1"/>
<dbReference type="Proteomes" id="UP000095544">
    <property type="component" value="Unassembled WGS sequence"/>
</dbReference>
<dbReference type="Gene3D" id="1.10.10.60">
    <property type="entry name" value="Homeodomain-like"/>
    <property type="match status" value="2"/>
</dbReference>
<dbReference type="SUPFAM" id="SSF46689">
    <property type="entry name" value="Homeodomain-like"/>
    <property type="match status" value="2"/>
</dbReference>
<evidence type="ECO:0000256" key="3">
    <source>
        <dbReference type="ARBA" id="ARBA00023163"/>
    </source>
</evidence>
<dbReference type="GO" id="GO:0003700">
    <property type="term" value="F:DNA-binding transcription factor activity"/>
    <property type="evidence" value="ECO:0007669"/>
    <property type="project" value="InterPro"/>
</dbReference>
<dbReference type="InterPro" id="IPR050959">
    <property type="entry name" value="MarA-like"/>
</dbReference>
<evidence type="ECO:0000256" key="2">
    <source>
        <dbReference type="ARBA" id="ARBA00023125"/>
    </source>
</evidence>
<keyword evidence="2" id="KW-0238">DNA-binding</keyword>
<feature type="domain" description="HTH araC/xylS-type" evidence="4">
    <location>
        <begin position="8"/>
        <end position="107"/>
    </location>
</feature>
<proteinExistence type="predicted"/>
<evidence type="ECO:0000256" key="1">
    <source>
        <dbReference type="ARBA" id="ARBA00023015"/>
    </source>
</evidence>
<dbReference type="PANTHER" id="PTHR47504:SF5">
    <property type="entry name" value="RIGHT ORIGIN-BINDING PROTEIN"/>
    <property type="match status" value="1"/>
</dbReference>
<dbReference type="RefSeq" id="WP_055153883.1">
    <property type="nucleotide sequence ID" value="NZ_CYZU01000028.1"/>
</dbReference>
<dbReference type="PROSITE" id="PS01124">
    <property type="entry name" value="HTH_ARAC_FAMILY_2"/>
    <property type="match status" value="1"/>
</dbReference>
<dbReference type="InterPro" id="IPR009057">
    <property type="entry name" value="Homeodomain-like_sf"/>
</dbReference>
<dbReference type="PANTHER" id="PTHR47504">
    <property type="entry name" value="RIGHT ORIGIN-BINDING PROTEIN"/>
    <property type="match status" value="1"/>
</dbReference>
<dbReference type="SMART" id="SM00342">
    <property type="entry name" value="HTH_ARAC"/>
    <property type="match status" value="1"/>
</dbReference>
<evidence type="ECO:0000259" key="4">
    <source>
        <dbReference type="PROSITE" id="PS01124"/>
    </source>
</evidence>
<dbReference type="EMBL" id="CYZU01000028">
    <property type="protein sequence ID" value="CUO67723.1"/>
    <property type="molecule type" value="Genomic_DNA"/>
</dbReference>
<dbReference type="InterPro" id="IPR018060">
    <property type="entry name" value="HTH_AraC"/>
</dbReference>
<dbReference type="OrthoDB" id="9801721at2"/>
<dbReference type="GO" id="GO:0043565">
    <property type="term" value="F:sequence-specific DNA binding"/>
    <property type="evidence" value="ECO:0007669"/>
    <property type="project" value="InterPro"/>
</dbReference>
<protein>
    <submittedName>
        <fullName evidence="5">Right oriC-binding transcriptional activator</fullName>
    </submittedName>
</protein>
<keyword evidence="1" id="KW-0805">Transcription regulation</keyword>
<evidence type="ECO:0000313" key="5">
    <source>
        <dbReference type="EMBL" id="CUO67723.1"/>
    </source>
</evidence>
<dbReference type="STRING" id="39482.ERS852491_02936"/>
<sequence length="298" mass="34113">MDEIEAVRSMQDYIKEHFQEDGFTVEKVCRAAGYSRRHADRIFKHQTGRTLQEYVNAVCLTESANELAGTGNSVLQVALNSHFSSHEGFTRSFSRRFHVTPSEYRERLIPIPLFVQYPVNHYYALLKYMEETIMSKDLSLCMITAKERPQRKLIWLPSRSAEDYFSYCEEMGCEWEGLLNSIGEKFDTAALMELPGFLVEEGFSKMAAGIEVPLDFNKPLPAEYKTAVLEPCVMLYFQTEPYEDEEDFCAAIESAYAAVERYHPEVYGYRMAYDKAPSFNFGADTDMGAKLSVPAVKI</sequence>
<dbReference type="Pfam" id="PF12833">
    <property type="entry name" value="HTH_18"/>
    <property type="match status" value="1"/>
</dbReference>
<keyword evidence="3" id="KW-0804">Transcription</keyword>
<name>A0A174GYS1_9FIRM</name>
<organism evidence="5 6">
    <name type="scientific">Faecalicatena contorta</name>
    <dbReference type="NCBI Taxonomy" id="39482"/>
    <lineage>
        <taxon>Bacteria</taxon>
        <taxon>Bacillati</taxon>
        <taxon>Bacillota</taxon>
        <taxon>Clostridia</taxon>
        <taxon>Lachnospirales</taxon>
        <taxon>Lachnospiraceae</taxon>
        <taxon>Faecalicatena</taxon>
    </lineage>
</organism>
<gene>
    <name evidence="5" type="primary">tetD_4</name>
    <name evidence="5" type="ORF">ERS852491_02936</name>
</gene>
<reference evidence="5 6" key="1">
    <citation type="submission" date="2015-09" db="EMBL/GenBank/DDBJ databases">
        <authorList>
            <consortium name="Pathogen Informatics"/>
        </authorList>
    </citation>
    <scope>NUCLEOTIDE SEQUENCE [LARGE SCALE GENOMIC DNA]</scope>
    <source>
        <strain evidence="5 6">2789STDY5834876</strain>
    </source>
</reference>